<evidence type="ECO:0000313" key="5">
    <source>
        <dbReference type="EMBL" id="ORY33857.1"/>
    </source>
</evidence>
<dbReference type="InterPro" id="IPR000504">
    <property type="entry name" value="RRM_dom"/>
</dbReference>
<dbReference type="SMART" id="SM00360">
    <property type="entry name" value="RRM"/>
    <property type="match status" value="1"/>
</dbReference>
<dbReference type="STRING" id="329046.A0A1Y2BH77"/>
<dbReference type="Gene3D" id="3.30.70.330">
    <property type="match status" value="1"/>
</dbReference>
<comment type="caution">
    <text evidence="5">The sequence shown here is derived from an EMBL/GenBank/DDBJ whole genome shotgun (WGS) entry which is preliminary data.</text>
</comment>
<dbReference type="InterPro" id="IPR035979">
    <property type="entry name" value="RBD_domain_sf"/>
</dbReference>
<evidence type="ECO:0000256" key="3">
    <source>
        <dbReference type="SAM" id="MobiDB-lite"/>
    </source>
</evidence>
<name>A0A1Y2BH77_9FUNG</name>
<evidence type="ECO:0000313" key="6">
    <source>
        <dbReference type="Proteomes" id="UP000193642"/>
    </source>
</evidence>
<protein>
    <recommendedName>
        <fullName evidence="4">RRM domain-containing protein</fullName>
    </recommendedName>
</protein>
<accession>A0A1Y2BH77</accession>
<dbReference type="PROSITE" id="PS50102">
    <property type="entry name" value="RRM"/>
    <property type="match status" value="1"/>
</dbReference>
<dbReference type="PANTHER" id="PTHR23003:SF3">
    <property type="entry name" value="FI21236P1-RELATED"/>
    <property type="match status" value="1"/>
</dbReference>
<feature type="region of interest" description="Disordered" evidence="3">
    <location>
        <begin position="12"/>
        <end position="36"/>
    </location>
</feature>
<keyword evidence="1 2" id="KW-0694">RNA-binding</keyword>
<dbReference type="Proteomes" id="UP000193642">
    <property type="component" value="Unassembled WGS sequence"/>
</dbReference>
<dbReference type="SUPFAM" id="SSF54928">
    <property type="entry name" value="RNA-binding domain, RBD"/>
    <property type="match status" value="1"/>
</dbReference>
<feature type="domain" description="RRM" evidence="4">
    <location>
        <begin position="36"/>
        <end position="105"/>
    </location>
</feature>
<evidence type="ECO:0000256" key="2">
    <source>
        <dbReference type="PROSITE-ProRule" id="PRU00176"/>
    </source>
</evidence>
<dbReference type="Pfam" id="PF00076">
    <property type="entry name" value="RRM_1"/>
    <property type="match status" value="1"/>
</dbReference>
<dbReference type="GO" id="GO:0005737">
    <property type="term" value="C:cytoplasm"/>
    <property type="evidence" value="ECO:0007669"/>
    <property type="project" value="TreeGrafter"/>
</dbReference>
<evidence type="ECO:0000259" key="4">
    <source>
        <dbReference type="PROSITE" id="PS50102"/>
    </source>
</evidence>
<proteinExistence type="predicted"/>
<gene>
    <name evidence="5" type="ORF">BCR33DRAFT_791275</name>
</gene>
<sequence length="365" mass="42370">MKFLKPSHFRQISDCSNGKDNDRFNNAEPSGPESERTVYVHNLPPSATWQGVNEIFRQVGTVIRSVVETSESNLRSRVVLASPHEAHQAIVELGDSVWDGHTLHVTSVPFTGVQQVGPFSSAVFTTNNFSSSSAAPFPNPDFRYIPPYAFRYIENVWINTLEQECINLYREKLQLMELLRAYRKPLSGIRTLFSSGQQRELVRRQQQAEQEEYEDVVLRLQELESQQQQQQLLQQQRLQFHQMQVQLVSAVRQIQQQSTQQMQQLHQAYFTQAQNLTAIAERVESLQQQLQQPPEYFAQQVFPAQQDQEQQPQQRQQRQQRQQQPQLQPLQQPAQLAQHAVPSQQRQQPQIPQLPTYQQLQPTQP</sequence>
<dbReference type="PANTHER" id="PTHR23003">
    <property type="entry name" value="RNA RECOGNITION MOTIF RRM DOMAIN CONTAINING PROTEIN"/>
    <property type="match status" value="1"/>
</dbReference>
<dbReference type="InterPro" id="IPR050374">
    <property type="entry name" value="RRT5_SRSF_SR"/>
</dbReference>
<dbReference type="InterPro" id="IPR012677">
    <property type="entry name" value="Nucleotide-bd_a/b_plait_sf"/>
</dbReference>
<reference evidence="5 6" key="1">
    <citation type="submission" date="2016-07" db="EMBL/GenBank/DDBJ databases">
        <title>Pervasive Adenine N6-methylation of Active Genes in Fungi.</title>
        <authorList>
            <consortium name="DOE Joint Genome Institute"/>
            <person name="Mondo S.J."/>
            <person name="Dannebaum R.O."/>
            <person name="Kuo R.C."/>
            <person name="Labutti K."/>
            <person name="Haridas S."/>
            <person name="Kuo A."/>
            <person name="Salamov A."/>
            <person name="Ahrendt S.R."/>
            <person name="Lipzen A."/>
            <person name="Sullivan W."/>
            <person name="Andreopoulos W.B."/>
            <person name="Clum A."/>
            <person name="Lindquist E."/>
            <person name="Daum C."/>
            <person name="Ramamoorthy G.K."/>
            <person name="Gryganskyi A."/>
            <person name="Culley D."/>
            <person name="Magnuson J.K."/>
            <person name="James T.Y."/>
            <person name="O'Malley M.A."/>
            <person name="Stajich J.E."/>
            <person name="Spatafora J.W."/>
            <person name="Visel A."/>
            <person name="Grigoriev I.V."/>
        </authorList>
    </citation>
    <scope>NUCLEOTIDE SEQUENCE [LARGE SCALE GENOMIC DNA]</scope>
    <source>
        <strain evidence="5 6">JEL800</strain>
    </source>
</reference>
<dbReference type="GO" id="GO:0005634">
    <property type="term" value="C:nucleus"/>
    <property type="evidence" value="ECO:0007669"/>
    <property type="project" value="TreeGrafter"/>
</dbReference>
<evidence type="ECO:0000256" key="1">
    <source>
        <dbReference type="ARBA" id="ARBA00022884"/>
    </source>
</evidence>
<dbReference type="GO" id="GO:0003729">
    <property type="term" value="F:mRNA binding"/>
    <property type="evidence" value="ECO:0007669"/>
    <property type="project" value="TreeGrafter"/>
</dbReference>
<keyword evidence="6" id="KW-1185">Reference proteome</keyword>
<organism evidence="5 6">
    <name type="scientific">Rhizoclosmatium globosum</name>
    <dbReference type="NCBI Taxonomy" id="329046"/>
    <lineage>
        <taxon>Eukaryota</taxon>
        <taxon>Fungi</taxon>
        <taxon>Fungi incertae sedis</taxon>
        <taxon>Chytridiomycota</taxon>
        <taxon>Chytridiomycota incertae sedis</taxon>
        <taxon>Chytridiomycetes</taxon>
        <taxon>Chytridiales</taxon>
        <taxon>Chytriomycetaceae</taxon>
        <taxon>Rhizoclosmatium</taxon>
    </lineage>
</organism>
<feature type="region of interest" description="Disordered" evidence="3">
    <location>
        <begin position="304"/>
        <end position="365"/>
    </location>
</feature>
<dbReference type="EMBL" id="MCGO01000066">
    <property type="protein sequence ID" value="ORY33857.1"/>
    <property type="molecule type" value="Genomic_DNA"/>
</dbReference>
<dbReference type="GO" id="GO:1990904">
    <property type="term" value="C:ribonucleoprotein complex"/>
    <property type="evidence" value="ECO:0007669"/>
    <property type="project" value="TreeGrafter"/>
</dbReference>
<dbReference type="AlphaFoldDB" id="A0A1Y2BH77"/>